<organism evidence="10">
    <name type="scientific">Micromonas pusilla (strain CCMP1545)</name>
    <name type="common">Picoplanktonic green alga</name>
    <dbReference type="NCBI Taxonomy" id="564608"/>
    <lineage>
        <taxon>Eukaryota</taxon>
        <taxon>Viridiplantae</taxon>
        <taxon>Chlorophyta</taxon>
        <taxon>Mamiellophyceae</taxon>
        <taxon>Mamiellales</taxon>
        <taxon>Mamiellaceae</taxon>
        <taxon>Micromonas</taxon>
    </lineage>
</organism>
<dbReference type="AlphaFoldDB" id="C1MS41"/>
<reference evidence="9 10" key="1">
    <citation type="journal article" date="2009" name="Science">
        <title>Green evolution and dynamic adaptations revealed by genomes of the marine picoeukaryotes Micromonas.</title>
        <authorList>
            <person name="Worden A.Z."/>
            <person name="Lee J.H."/>
            <person name="Mock T."/>
            <person name="Rouze P."/>
            <person name="Simmons M.P."/>
            <person name="Aerts A.L."/>
            <person name="Allen A.E."/>
            <person name="Cuvelier M.L."/>
            <person name="Derelle E."/>
            <person name="Everett M.V."/>
            <person name="Foulon E."/>
            <person name="Grimwood J."/>
            <person name="Gundlach H."/>
            <person name="Henrissat B."/>
            <person name="Napoli C."/>
            <person name="McDonald S.M."/>
            <person name="Parker M.S."/>
            <person name="Rombauts S."/>
            <person name="Salamov A."/>
            <person name="Von Dassow P."/>
            <person name="Badger J.H."/>
            <person name="Coutinho P.M."/>
            <person name="Demir E."/>
            <person name="Dubchak I."/>
            <person name="Gentemann C."/>
            <person name="Eikrem W."/>
            <person name="Gready J.E."/>
            <person name="John U."/>
            <person name="Lanier W."/>
            <person name="Lindquist E.A."/>
            <person name="Lucas S."/>
            <person name="Mayer K.F."/>
            <person name="Moreau H."/>
            <person name="Not F."/>
            <person name="Otillar R."/>
            <person name="Panaud O."/>
            <person name="Pangilinan J."/>
            <person name="Paulsen I."/>
            <person name="Piegu B."/>
            <person name="Poliakov A."/>
            <person name="Robbens S."/>
            <person name="Schmutz J."/>
            <person name="Toulza E."/>
            <person name="Wyss T."/>
            <person name="Zelensky A."/>
            <person name="Zhou K."/>
            <person name="Armbrust E.V."/>
            <person name="Bhattacharya D."/>
            <person name="Goodenough U.W."/>
            <person name="Van de Peer Y."/>
            <person name="Grigoriev I.V."/>
        </authorList>
    </citation>
    <scope>NUCLEOTIDE SEQUENCE [LARGE SCALE GENOMIC DNA]</scope>
    <source>
        <strain evidence="9 10">CCMP1545</strain>
    </source>
</reference>
<evidence type="ECO:0000256" key="4">
    <source>
        <dbReference type="ARBA" id="ARBA00023125"/>
    </source>
</evidence>
<keyword evidence="3" id="KW-0235">DNA replication</keyword>
<comment type="subcellular location">
    <subcellularLocation>
        <location evidence="1">Nucleus</location>
    </subcellularLocation>
</comment>
<dbReference type="Proteomes" id="UP000001876">
    <property type="component" value="Unassembled WGS sequence"/>
</dbReference>
<dbReference type="OMA" id="YCIGHVI"/>
<name>C1MS41_MICPC</name>
<evidence type="ECO:0000256" key="7">
    <source>
        <dbReference type="SAM" id="MobiDB-lite"/>
    </source>
</evidence>
<dbReference type="GeneID" id="9684420"/>
<evidence type="ECO:0000313" key="9">
    <source>
        <dbReference type="EMBL" id="EEH57436.1"/>
    </source>
</evidence>
<keyword evidence="4" id="KW-0238">DNA-binding</keyword>
<dbReference type="EMBL" id="GG663739">
    <property type="protein sequence ID" value="EEH57436.1"/>
    <property type="molecule type" value="Genomic_DNA"/>
</dbReference>
<evidence type="ECO:0000259" key="8">
    <source>
        <dbReference type="Pfam" id="PF04042"/>
    </source>
</evidence>
<evidence type="ECO:0000256" key="2">
    <source>
        <dbReference type="ARBA" id="ARBA00009560"/>
    </source>
</evidence>
<feature type="domain" description="DNA polymerase alpha/delta/epsilon subunit B" evidence="8">
    <location>
        <begin position="331"/>
        <end position="588"/>
    </location>
</feature>
<dbReference type="InterPro" id="IPR007185">
    <property type="entry name" value="DNA_pol_a/d/e_bsu"/>
</dbReference>
<protein>
    <recommendedName>
        <fullName evidence="6">DNA polymerase II subunit 2</fullName>
    </recommendedName>
</protein>
<dbReference type="Pfam" id="PF04042">
    <property type="entry name" value="DNA_pol_E_B"/>
    <property type="match status" value="1"/>
</dbReference>
<dbReference type="PANTHER" id="PTHR12708:SF0">
    <property type="entry name" value="DNA POLYMERASE EPSILON SUBUNIT 2"/>
    <property type="match status" value="1"/>
</dbReference>
<gene>
    <name evidence="9" type="ORF">MICPUCDRAFT_58339</name>
</gene>
<dbReference type="KEGG" id="mpp:MICPUCDRAFT_58339"/>
<dbReference type="GO" id="GO:0003677">
    <property type="term" value="F:DNA binding"/>
    <property type="evidence" value="ECO:0007669"/>
    <property type="project" value="UniProtKB-KW"/>
</dbReference>
<dbReference type="eggNOG" id="KOG3818">
    <property type="taxonomic scope" value="Eukaryota"/>
</dbReference>
<dbReference type="RefSeq" id="XP_003058981.1">
    <property type="nucleotide sequence ID" value="XM_003058935.1"/>
</dbReference>
<evidence type="ECO:0000256" key="5">
    <source>
        <dbReference type="ARBA" id="ARBA00023242"/>
    </source>
</evidence>
<accession>C1MS41</accession>
<feature type="region of interest" description="Disordered" evidence="7">
    <location>
        <begin position="76"/>
        <end position="114"/>
    </location>
</feature>
<sequence>MSASHLQGVVNDEFRMSGLSLRRDAMAAVLTFLDRSDDANAALTDVLDALDTKSLSSSIVGADVIADITSALDRKRGVFGGPSTPAGGGSPGDDDLNDDDANGGGGGRGASASARREDHLAAMLDASDGITIVDAFDVPRFTYDTQRKVFHEDAAGPRARSVCATSADSKIELYRERFLLLQQRLARHRMFTKPSFAAGARASERTYCEITPLTGLLGCAHQTRYVMGCLSQLEDDRFFLEDLTGQIQVDVTNAATSSGLYTENCIVVAEGEVRKRDGVFEVRALGFPPAESREETRSATNHVDFFGAGRLSPSDVSRLTEDEAAASEDMFVVLADVWLDKEATFKRLRTVFEGFDSLETIPGMFVFMGDFTSEPFGPTKYDYSGYAAGFDQLATLIEDFPRLRQEARWVFVPGPGDPGVAAALPRPPLLPSLTGRLRDALPRVAFASNPARIRYKSQDLVFMREDLQSRMRRNCILPPTELDDVRGKDIRAKEKDIAAGGGGSAADAAFDAARDDEMDAETDADEGDDEPSEWERRPLFRHLAATLVQQAHLAPLPLAQLPVYWEHDHAMRLYPAPHCLVLGDRTEQQALAKFEDTELVNPGCFADDGSFAVYRPATREVEFSAVP</sequence>
<evidence type="ECO:0000256" key="6">
    <source>
        <dbReference type="ARBA" id="ARBA00032930"/>
    </source>
</evidence>
<dbReference type="PANTHER" id="PTHR12708">
    <property type="entry name" value="DNA POLYMERASE EPSILON SUBUNIT B"/>
    <property type="match status" value="1"/>
</dbReference>
<evidence type="ECO:0000256" key="1">
    <source>
        <dbReference type="ARBA" id="ARBA00004123"/>
    </source>
</evidence>
<dbReference type="GO" id="GO:0006261">
    <property type="term" value="P:DNA-templated DNA replication"/>
    <property type="evidence" value="ECO:0007669"/>
    <property type="project" value="InterPro"/>
</dbReference>
<dbReference type="GO" id="GO:0042276">
    <property type="term" value="P:error-prone translesion synthesis"/>
    <property type="evidence" value="ECO:0007669"/>
    <property type="project" value="TreeGrafter"/>
</dbReference>
<dbReference type="OrthoDB" id="10254730at2759"/>
<proteinExistence type="inferred from homology"/>
<evidence type="ECO:0000313" key="10">
    <source>
        <dbReference type="Proteomes" id="UP000001876"/>
    </source>
</evidence>
<dbReference type="GO" id="GO:0008622">
    <property type="term" value="C:epsilon DNA polymerase complex"/>
    <property type="evidence" value="ECO:0007669"/>
    <property type="project" value="InterPro"/>
</dbReference>
<dbReference type="Gene3D" id="1.10.8.60">
    <property type="match status" value="1"/>
</dbReference>
<keyword evidence="5" id="KW-0539">Nucleus</keyword>
<comment type="similarity">
    <text evidence="2">Belongs to the DNA polymerase epsilon subunit B family.</text>
</comment>
<dbReference type="STRING" id="564608.C1MS41"/>
<keyword evidence="10" id="KW-1185">Reference proteome</keyword>
<feature type="compositionally biased region" description="Acidic residues" evidence="7">
    <location>
        <begin position="92"/>
        <end position="101"/>
    </location>
</feature>
<dbReference type="InterPro" id="IPR016266">
    <property type="entry name" value="POLE2"/>
</dbReference>
<evidence type="ECO:0000256" key="3">
    <source>
        <dbReference type="ARBA" id="ARBA00022705"/>
    </source>
</evidence>